<sequence>MNKEISKKEQDRIIQGALASAEELKKNMEEYFATVDKYFENMDKNVDKYYSNVNKNIDKLCKSLGANN</sequence>
<evidence type="ECO:0000313" key="1">
    <source>
        <dbReference type="EMBL" id="SDL32234.1"/>
    </source>
</evidence>
<dbReference type="EMBL" id="FNGL01000019">
    <property type="protein sequence ID" value="SDL32234.1"/>
    <property type="molecule type" value="Genomic_DNA"/>
</dbReference>
<reference evidence="1 2" key="1">
    <citation type="submission" date="2016-10" db="EMBL/GenBank/DDBJ databases">
        <authorList>
            <person name="Varghese N."/>
            <person name="Submissions S."/>
        </authorList>
    </citation>
    <scope>NUCLEOTIDE SEQUENCE [LARGE SCALE GENOMIC DNA]</scope>
    <source>
        <strain evidence="1 2">NLAE-zl-C224</strain>
    </source>
</reference>
<dbReference type="RefSeq" id="WP_089867150.1">
    <property type="nucleotide sequence ID" value="NZ_FNGL01000019.1"/>
</dbReference>
<name>A0ABY0QN26_CLOCO</name>
<accession>A0ABY0QN26</accession>
<gene>
    <name evidence="1" type="ORF">SAMN05216497_11929</name>
</gene>
<evidence type="ECO:0000313" key="2">
    <source>
        <dbReference type="Proteomes" id="UP000198811"/>
    </source>
</evidence>
<comment type="caution">
    <text evidence="1">The sequence shown here is derived from an EMBL/GenBank/DDBJ whole genome shotgun (WGS) entry which is preliminary data.</text>
</comment>
<keyword evidence="2" id="KW-1185">Reference proteome</keyword>
<dbReference type="Proteomes" id="UP000198811">
    <property type="component" value="Unassembled WGS sequence"/>
</dbReference>
<organism evidence="1 2">
    <name type="scientific">Clostridium cochlearium</name>
    <dbReference type="NCBI Taxonomy" id="1494"/>
    <lineage>
        <taxon>Bacteria</taxon>
        <taxon>Bacillati</taxon>
        <taxon>Bacillota</taxon>
        <taxon>Clostridia</taxon>
        <taxon>Eubacteriales</taxon>
        <taxon>Clostridiaceae</taxon>
        <taxon>Clostridium</taxon>
    </lineage>
</organism>
<proteinExistence type="predicted"/>
<protein>
    <submittedName>
        <fullName evidence="1">Uncharacterized protein</fullName>
    </submittedName>
</protein>